<proteinExistence type="predicted"/>
<reference evidence="2 3" key="1">
    <citation type="submission" date="2019-04" db="EMBL/GenBank/DDBJ databases">
        <title>Bacillus caeni sp. nov., a bacterium isolated from mangrove sediment.</title>
        <authorList>
            <person name="Huang H."/>
            <person name="Mo K."/>
            <person name="Hu Y."/>
        </authorList>
    </citation>
    <scope>NUCLEOTIDE SEQUENCE [LARGE SCALE GENOMIC DNA]</scope>
    <source>
        <strain evidence="2 3">HB172195</strain>
    </source>
</reference>
<dbReference type="Gene3D" id="1.20.120.450">
    <property type="entry name" value="dinb family like domain"/>
    <property type="match status" value="1"/>
</dbReference>
<accession>A0A5R9FB50</accession>
<feature type="domain" description="DinB-like" evidence="1">
    <location>
        <begin position="19"/>
        <end position="152"/>
    </location>
</feature>
<evidence type="ECO:0000313" key="2">
    <source>
        <dbReference type="EMBL" id="TLS38888.1"/>
    </source>
</evidence>
<dbReference type="InterPro" id="IPR024775">
    <property type="entry name" value="DinB-like"/>
</dbReference>
<keyword evidence="3" id="KW-1185">Reference proteome</keyword>
<gene>
    <name evidence="2" type="ORF">FCL54_00815</name>
</gene>
<name>A0A5R9FB50_9BACL</name>
<organism evidence="2 3">
    <name type="scientific">Exobacillus caeni</name>
    <dbReference type="NCBI Taxonomy" id="2574798"/>
    <lineage>
        <taxon>Bacteria</taxon>
        <taxon>Bacillati</taxon>
        <taxon>Bacillota</taxon>
        <taxon>Bacilli</taxon>
        <taxon>Bacillales</taxon>
        <taxon>Guptibacillaceae</taxon>
        <taxon>Exobacillus</taxon>
    </lineage>
</organism>
<dbReference type="RefSeq" id="WP_138122175.1">
    <property type="nucleotide sequence ID" value="NZ_SWLG01000001.1"/>
</dbReference>
<dbReference type="InterPro" id="IPR034660">
    <property type="entry name" value="DinB/YfiT-like"/>
</dbReference>
<dbReference type="Pfam" id="PF12867">
    <property type="entry name" value="DinB_2"/>
    <property type="match status" value="1"/>
</dbReference>
<protein>
    <submittedName>
        <fullName evidence="2">DinB family protein</fullName>
    </submittedName>
</protein>
<dbReference type="SUPFAM" id="SSF109854">
    <property type="entry name" value="DinB/YfiT-like putative metalloenzymes"/>
    <property type="match status" value="1"/>
</dbReference>
<sequence length="166" mass="19382">MKNDILNHSDAYIKWVSQLEELAPENWNQPIKDGKWSVNEIVAHLLKWDGYLIEQIPAITDQKQITFPDHDSFNEKASEYAKSRTTQKELIDEAVESRKKLMKLVNNLSEETLKQHITVNSITHCPHTGEPYSILYLLQEFGEHDKHHEKQIEQFLENKRTASSTN</sequence>
<dbReference type="Proteomes" id="UP000308230">
    <property type="component" value="Unassembled WGS sequence"/>
</dbReference>
<comment type="caution">
    <text evidence="2">The sequence shown here is derived from an EMBL/GenBank/DDBJ whole genome shotgun (WGS) entry which is preliminary data.</text>
</comment>
<dbReference type="EMBL" id="SWLG01000001">
    <property type="protein sequence ID" value="TLS38888.1"/>
    <property type="molecule type" value="Genomic_DNA"/>
</dbReference>
<evidence type="ECO:0000259" key="1">
    <source>
        <dbReference type="Pfam" id="PF12867"/>
    </source>
</evidence>
<evidence type="ECO:0000313" key="3">
    <source>
        <dbReference type="Proteomes" id="UP000308230"/>
    </source>
</evidence>
<dbReference type="AlphaFoldDB" id="A0A5R9FB50"/>
<dbReference type="OrthoDB" id="2964295at2"/>